<dbReference type="RefSeq" id="WP_224042064.1">
    <property type="nucleotide sequence ID" value="NZ_CAJZAH010000002.1"/>
</dbReference>
<evidence type="ECO:0000256" key="8">
    <source>
        <dbReference type="SAM" id="Coils"/>
    </source>
</evidence>
<evidence type="ECO:0000256" key="3">
    <source>
        <dbReference type="ARBA" id="ARBA00022989"/>
    </source>
</evidence>
<evidence type="ECO:0000256" key="6">
    <source>
        <dbReference type="ARBA" id="ARBA00029447"/>
    </source>
</evidence>
<feature type="transmembrane region" description="Helical" evidence="9">
    <location>
        <begin position="356"/>
        <end position="378"/>
    </location>
</feature>
<keyword evidence="2 9" id="KW-0812">Transmembrane</keyword>
<evidence type="ECO:0000259" key="11">
    <source>
        <dbReference type="PROSITE" id="PS50885"/>
    </source>
</evidence>
<keyword evidence="5 7" id="KW-0807">Transducer</keyword>
<comment type="subcellular location">
    <subcellularLocation>
        <location evidence="1">Membrane</location>
        <topology evidence="1">Multi-pass membrane protein</topology>
    </subcellularLocation>
</comment>
<dbReference type="PRINTS" id="PR00260">
    <property type="entry name" value="CHEMTRNSDUCR"/>
</dbReference>
<dbReference type="Proteomes" id="UP000721236">
    <property type="component" value="Unassembled WGS sequence"/>
</dbReference>
<keyword evidence="3 9" id="KW-1133">Transmembrane helix</keyword>
<feature type="domain" description="Methyl-accepting transducer" evidence="10">
    <location>
        <begin position="463"/>
        <end position="699"/>
    </location>
</feature>
<name>A0ABN7YLI6_9BURK</name>
<dbReference type="SUPFAM" id="SSF58104">
    <property type="entry name" value="Methyl-accepting chemotaxis protein (MCP) signaling domain"/>
    <property type="match status" value="1"/>
</dbReference>
<evidence type="ECO:0000256" key="2">
    <source>
        <dbReference type="ARBA" id="ARBA00022692"/>
    </source>
</evidence>
<dbReference type="Gene3D" id="1.10.287.950">
    <property type="entry name" value="Methyl-accepting chemotaxis protein"/>
    <property type="match status" value="1"/>
</dbReference>
<protein>
    <submittedName>
        <fullName evidence="12">Uncharacterized protein</fullName>
    </submittedName>
</protein>
<dbReference type="PROSITE" id="PS50111">
    <property type="entry name" value="CHEMOTAXIS_TRANSDUC_2"/>
    <property type="match status" value="1"/>
</dbReference>
<keyword evidence="4 9" id="KW-0472">Membrane</keyword>
<comment type="similarity">
    <text evidence="6">Belongs to the methyl-accepting chemotaxis (MCP) protein family.</text>
</comment>
<evidence type="ECO:0000256" key="5">
    <source>
        <dbReference type="ARBA" id="ARBA00023224"/>
    </source>
</evidence>
<reference evidence="12 13" key="1">
    <citation type="submission" date="2021-08" db="EMBL/GenBank/DDBJ databases">
        <authorList>
            <person name="Peeters C."/>
        </authorList>
    </citation>
    <scope>NUCLEOTIDE SEQUENCE [LARGE SCALE GENOMIC DNA]</scope>
    <source>
        <strain evidence="12 13">LMG 21510</strain>
    </source>
</reference>
<dbReference type="InterPro" id="IPR004090">
    <property type="entry name" value="Chemotax_Me-accpt_rcpt"/>
</dbReference>
<evidence type="ECO:0000256" key="4">
    <source>
        <dbReference type="ARBA" id="ARBA00023136"/>
    </source>
</evidence>
<feature type="coiled-coil region" evidence="8">
    <location>
        <begin position="378"/>
        <end position="406"/>
    </location>
</feature>
<proteinExistence type="inferred from homology"/>
<comment type="caution">
    <text evidence="12">The sequence shown here is derived from an EMBL/GenBank/DDBJ whole genome shotgun (WGS) entry which is preliminary data.</text>
</comment>
<dbReference type="Pfam" id="PF13675">
    <property type="entry name" value="PilJ"/>
    <property type="match status" value="2"/>
</dbReference>
<dbReference type="PROSITE" id="PS50885">
    <property type="entry name" value="HAMP"/>
    <property type="match status" value="1"/>
</dbReference>
<evidence type="ECO:0000313" key="12">
    <source>
        <dbReference type="EMBL" id="CAG9174263.1"/>
    </source>
</evidence>
<gene>
    <name evidence="12" type="ORF">LMG21510_02501</name>
</gene>
<keyword evidence="8" id="KW-0175">Coiled coil</keyword>
<dbReference type="EMBL" id="CAJZAH010000002">
    <property type="protein sequence ID" value="CAG9174263.1"/>
    <property type="molecule type" value="Genomic_DNA"/>
</dbReference>
<evidence type="ECO:0000313" key="13">
    <source>
        <dbReference type="Proteomes" id="UP000721236"/>
    </source>
</evidence>
<feature type="domain" description="HAMP" evidence="11">
    <location>
        <begin position="407"/>
        <end position="458"/>
    </location>
</feature>
<evidence type="ECO:0000256" key="7">
    <source>
        <dbReference type="PROSITE-ProRule" id="PRU00284"/>
    </source>
</evidence>
<evidence type="ECO:0000259" key="10">
    <source>
        <dbReference type="PROSITE" id="PS50111"/>
    </source>
</evidence>
<organism evidence="12 13">
    <name type="scientific">Cupriavidus respiraculi</name>
    <dbReference type="NCBI Taxonomy" id="195930"/>
    <lineage>
        <taxon>Bacteria</taxon>
        <taxon>Pseudomonadati</taxon>
        <taxon>Pseudomonadota</taxon>
        <taxon>Betaproteobacteria</taxon>
        <taxon>Burkholderiales</taxon>
        <taxon>Burkholderiaceae</taxon>
        <taxon>Cupriavidus</taxon>
    </lineage>
</organism>
<dbReference type="Pfam" id="PF00015">
    <property type="entry name" value="MCPsignal"/>
    <property type="match status" value="1"/>
</dbReference>
<evidence type="ECO:0000256" key="1">
    <source>
        <dbReference type="ARBA" id="ARBA00004141"/>
    </source>
</evidence>
<dbReference type="InterPro" id="IPR029095">
    <property type="entry name" value="NarX-like_N"/>
</dbReference>
<keyword evidence="13" id="KW-1185">Reference proteome</keyword>
<dbReference type="InterPro" id="IPR004089">
    <property type="entry name" value="MCPsignal_dom"/>
</dbReference>
<dbReference type="PANTHER" id="PTHR32089">
    <property type="entry name" value="METHYL-ACCEPTING CHEMOTAXIS PROTEIN MCPB"/>
    <property type="match status" value="1"/>
</dbReference>
<dbReference type="PANTHER" id="PTHR32089:SF119">
    <property type="entry name" value="METHYL-ACCEPTING CHEMOTAXIS PROTEIN CTPL"/>
    <property type="match status" value="1"/>
</dbReference>
<evidence type="ECO:0000256" key="9">
    <source>
        <dbReference type="SAM" id="Phobius"/>
    </source>
</evidence>
<feature type="transmembrane region" description="Helical" evidence="9">
    <location>
        <begin position="67"/>
        <end position="85"/>
    </location>
</feature>
<dbReference type="SMART" id="SM00283">
    <property type="entry name" value="MA"/>
    <property type="match status" value="1"/>
</dbReference>
<dbReference type="CDD" id="cd11386">
    <property type="entry name" value="MCP_signal"/>
    <property type="match status" value="1"/>
</dbReference>
<dbReference type="InterPro" id="IPR003660">
    <property type="entry name" value="HAMP_dom"/>
</dbReference>
<sequence>MGFKGLSLGRRAPAASVAADVGGAFAAPAGAAADAAPKRGPREPRRAAADRVGAMLSRLPFATRQRALTAGVVLSLLTLLASVYFDNRQANNAAAQIEIAGDMLMHSQRLAKAVPVALLGNPQAFVQLRQSKEQLATDLQALRDGSGDRRVRATTGEAAPLLDQAMGSWQRTEKSAADVLLQQPTLITIGKTLQIFNASNPELLESAEQVAAIKLQSGANAREVAASAQLVMLTQRLGKNLNEFLAGEGVNPETAFLLGKDTNTFRETLDGLTNGSEALRLSATTDAETRSYLEQLSRRFDEVQKTTQTILQNLPGLIAAKRAQQQIFNDNEALRGELAALQGAYAQAARYRPVTLGATIASAVFTLLFLAGLAALYLRDSRLRALEAEAREREAEARRLEEHRTNETTQQAILQLMNELQDIADGDLTRQATVTENITGAIADSVNYTVEELRELVGRVQLTAGEVSQASGQVQETSTRLVAASEEQSRQIRQTGESVVEMADRITQVSRGAAESANVARASLAAAEQGQHAVQNAIVGMNDIRDQIQETAKRIKRLGESSQEIGEIVELISDITEQTNVLALNAAIQAASAGEAGRGFSVVAEEVQRLAERSAEATKQIGALIRTIQTDTQDAVHAMERSTQGVVEGAALSDNAGTALVEIGRVSRQLAELIEQISQTTSHEAGLATALARNIERILQVTEQTSSGTRQTALSVRQLTLLTEELRNSVSRFKIA</sequence>
<accession>A0ABN7YLI6</accession>